<gene>
    <name evidence="1" type="ORF">A2627_03870</name>
</gene>
<dbReference type="AlphaFoldDB" id="A0A1F7YFP4"/>
<evidence type="ECO:0000313" key="2">
    <source>
        <dbReference type="Proteomes" id="UP000178851"/>
    </source>
</evidence>
<evidence type="ECO:0000313" key="1">
    <source>
        <dbReference type="EMBL" id="OGM26151.1"/>
    </source>
</evidence>
<evidence type="ECO:0008006" key="3">
    <source>
        <dbReference type="Google" id="ProtNLM"/>
    </source>
</evidence>
<name>A0A1F7YFP4_9BACT</name>
<organism evidence="1 2">
    <name type="scientific">Candidatus Woesebacteria bacterium RIFCSPHIGHO2_01_FULL_39_28</name>
    <dbReference type="NCBI Taxonomy" id="1802496"/>
    <lineage>
        <taxon>Bacteria</taxon>
        <taxon>Candidatus Woeseibacteriota</taxon>
    </lineage>
</organism>
<protein>
    <recommendedName>
        <fullName evidence="3">AbiEi antitoxin C-terminal domain-containing protein</fullName>
    </recommendedName>
</protein>
<comment type="caution">
    <text evidence="1">The sequence shown here is derived from an EMBL/GenBank/DDBJ whole genome shotgun (WGS) entry which is preliminary data.</text>
</comment>
<dbReference type="EMBL" id="MGGI01000016">
    <property type="protein sequence ID" value="OGM26151.1"/>
    <property type="molecule type" value="Genomic_DNA"/>
</dbReference>
<dbReference type="Proteomes" id="UP000178851">
    <property type="component" value="Unassembled WGS sequence"/>
</dbReference>
<proteinExistence type="predicted"/>
<sequence>MKITNFLTEIGKIQKPFYRMVDFEKIFEQDRMTVNKSIERLIKAGVINRLMKNVYVVRGQEENLEQVANLIYKPSYLSFESVLYKHGVVNQPPFGITFATTRRSKKIELGKVECWYSQIKVDLWWGFYEKNGFLEAEVEKAIVDMLYLRERGKRRFETDEWYWSGVDRKKLKTFISRAGLKDRKLTE</sequence>
<reference evidence="1 2" key="1">
    <citation type="journal article" date="2016" name="Nat. Commun.">
        <title>Thousands of microbial genomes shed light on interconnected biogeochemical processes in an aquifer system.</title>
        <authorList>
            <person name="Anantharaman K."/>
            <person name="Brown C.T."/>
            <person name="Hug L.A."/>
            <person name="Sharon I."/>
            <person name="Castelle C.J."/>
            <person name="Probst A.J."/>
            <person name="Thomas B.C."/>
            <person name="Singh A."/>
            <person name="Wilkins M.J."/>
            <person name="Karaoz U."/>
            <person name="Brodie E.L."/>
            <person name="Williams K.H."/>
            <person name="Hubbard S.S."/>
            <person name="Banfield J.F."/>
        </authorList>
    </citation>
    <scope>NUCLEOTIDE SEQUENCE [LARGE SCALE GENOMIC DNA]</scope>
</reference>
<accession>A0A1F7YFP4</accession>